<evidence type="ECO:0000313" key="3">
    <source>
        <dbReference type="Proteomes" id="UP000638353"/>
    </source>
</evidence>
<dbReference type="Proteomes" id="UP000638353">
    <property type="component" value="Unassembled WGS sequence"/>
</dbReference>
<organism evidence="2 3">
    <name type="scientific">Streptomyces finlayi</name>
    <dbReference type="NCBI Taxonomy" id="67296"/>
    <lineage>
        <taxon>Bacteria</taxon>
        <taxon>Bacillati</taxon>
        <taxon>Actinomycetota</taxon>
        <taxon>Actinomycetes</taxon>
        <taxon>Kitasatosporales</taxon>
        <taxon>Streptomycetaceae</taxon>
        <taxon>Streptomyces</taxon>
    </lineage>
</organism>
<dbReference type="EMBL" id="BMVC01000039">
    <property type="protein sequence ID" value="GHD20174.1"/>
    <property type="molecule type" value="Genomic_DNA"/>
</dbReference>
<reference evidence="2" key="2">
    <citation type="submission" date="2020-09" db="EMBL/GenBank/DDBJ databases">
        <authorList>
            <person name="Sun Q."/>
            <person name="Ohkuma M."/>
        </authorList>
    </citation>
    <scope>NUCLEOTIDE SEQUENCE</scope>
    <source>
        <strain evidence="2">JCM 4637</strain>
    </source>
</reference>
<feature type="compositionally biased region" description="Acidic residues" evidence="1">
    <location>
        <begin position="75"/>
        <end position="89"/>
    </location>
</feature>
<comment type="caution">
    <text evidence="2">The sequence shown here is derived from an EMBL/GenBank/DDBJ whole genome shotgun (WGS) entry which is preliminary data.</text>
</comment>
<dbReference type="RefSeq" id="WP_189828728.1">
    <property type="nucleotide sequence ID" value="NZ_BMVC01000039.1"/>
</dbReference>
<reference evidence="2" key="1">
    <citation type="journal article" date="2014" name="Int. J. Syst. Evol. Microbiol.">
        <title>Complete genome sequence of Corynebacterium casei LMG S-19264T (=DSM 44701T), isolated from a smear-ripened cheese.</title>
        <authorList>
            <consortium name="US DOE Joint Genome Institute (JGI-PGF)"/>
            <person name="Walter F."/>
            <person name="Albersmeier A."/>
            <person name="Kalinowski J."/>
            <person name="Ruckert C."/>
        </authorList>
    </citation>
    <scope>NUCLEOTIDE SEQUENCE</scope>
    <source>
        <strain evidence="2">JCM 4637</strain>
    </source>
</reference>
<dbReference type="AlphaFoldDB" id="A0A919CG52"/>
<name>A0A919CG52_9ACTN</name>
<feature type="region of interest" description="Disordered" evidence="1">
    <location>
        <begin position="55"/>
        <end position="89"/>
    </location>
</feature>
<gene>
    <name evidence="2" type="ORF">GCM10010334_84440</name>
</gene>
<evidence type="ECO:0000256" key="1">
    <source>
        <dbReference type="SAM" id="MobiDB-lite"/>
    </source>
</evidence>
<accession>A0A919CG52</accession>
<sequence length="89" mass="9714">MSLETGVRMLMDAGYPVEDVSEEIERIQSRAFDAAARLADATNDAAVVREYLGLPEADPETLAAPLIREPGEQPGPDDEEGDDDEQPQR</sequence>
<evidence type="ECO:0000313" key="2">
    <source>
        <dbReference type="EMBL" id="GHD20174.1"/>
    </source>
</evidence>
<protein>
    <submittedName>
        <fullName evidence="2">Uncharacterized protein</fullName>
    </submittedName>
</protein>
<proteinExistence type="predicted"/>